<reference evidence="1 2" key="1">
    <citation type="journal article" date="2014" name="BMC Genomics">
        <title>Genome and secretome analysis of the hemibiotrophic fungal pathogen, Moniliophthora roreri, which causes frosty pod rot disease of cacao: mechanisms of the biotrophic and necrotrophic phases.</title>
        <authorList>
            <person name="Meinhardt L.W."/>
            <person name="Costa G.G.L."/>
            <person name="Thomazella D.P.T."/>
            <person name="Teixeira P.J.P.L."/>
            <person name="Carazzolle M.F."/>
            <person name="Schuster S.C."/>
            <person name="Carlson J.E."/>
            <person name="Guiltinan M.J."/>
            <person name="Mieczkowski P."/>
            <person name="Farmer A."/>
            <person name="Ramaraj T."/>
            <person name="Crozier J."/>
            <person name="Davis R.E."/>
            <person name="Shao J."/>
            <person name="Melnick R.L."/>
            <person name="Pereira G.A.G."/>
            <person name="Bailey B.A."/>
        </authorList>
    </citation>
    <scope>NUCLEOTIDE SEQUENCE [LARGE SCALE GENOMIC DNA]</scope>
    <source>
        <strain evidence="1 2">MCA 2997</strain>
    </source>
</reference>
<dbReference type="HOGENOM" id="CLU_004591_0_2_1"/>
<comment type="caution">
    <text evidence="1">The sequence shown here is derived from an EMBL/GenBank/DDBJ whole genome shotgun (WGS) entry which is preliminary data.</text>
</comment>
<gene>
    <name evidence="1" type="ORF">Moror_10151</name>
</gene>
<dbReference type="KEGG" id="mrr:Moror_10151"/>
<dbReference type="STRING" id="1381753.V2WC30"/>
<organism evidence="1 2">
    <name type="scientific">Moniliophthora roreri (strain MCA 2997)</name>
    <name type="common">Cocoa frosty pod rot fungus</name>
    <name type="synonym">Crinipellis roreri</name>
    <dbReference type="NCBI Taxonomy" id="1381753"/>
    <lineage>
        <taxon>Eukaryota</taxon>
        <taxon>Fungi</taxon>
        <taxon>Dikarya</taxon>
        <taxon>Basidiomycota</taxon>
        <taxon>Agaricomycotina</taxon>
        <taxon>Agaricomycetes</taxon>
        <taxon>Agaricomycetidae</taxon>
        <taxon>Agaricales</taxon>
        <taxon>Marasmiineae</taxon>
        <taxon>Marasmiaceae</taxon>
        <taxon>Moniliophthora</taxon>
    </lineage>
</organism>
<evidence type="ECO:0000313" key="1">
    <source>
        <dbReference type="EMBL" id="ESK84393.1"/>
    </source>
</evidence>
<evidence type="ECO:0000313" key="2">
    <source>
        <dbReference type="Proteomes" id="UP000017559"/>
    </source>
</evidence>
<dbReference type="OrthoDB" id="2506088at2759"/>
<name>V2WC30_MONRO</name>
<proteinExistence type="predicted"/>
<accession>V2WC30</accession>
<protein>
    <submittedName>
        <fullName evidence="1">Uncharacterized protein</fullName>
    </submittedName>
</protein>
<dbReference type="Proteomes" id="UP000017559">
    <property type="component" value="Unassembled WGS sequence"/>
</dbReference>
<dbReference type="AlphaFoldDB" id="V2WC30"/>
<sequence>MLQQQYHVHFISMSQHASIGEQFHTSKKVIESTHTKPIPVLDPTTYDTTLFRLFVHSAPSDNPMQSEISAHMGSHAWDSMLSSVPFWIEDLIDRFKSIKSQNQGVAPETITKELEVWVSSHNNDIYSGFLTHNGFDPTLDTSIKLLHTILLGIVNLFALYDLVNGDLLQVWKTVGELSALLWFPEICHLDMYLSDIETAVANVLDSFAVISPSKIPMKIKLHLVVHLRQDIECFGPLVSFTTELFELFNSVFQLCSIFSNHLAPSWDIAIQLADQEGLKQQVSNGWWYSKTASEWVQEGVAVQQFAGKQKTL</sequence>
<keyword evidence="2" id="KW-1185">Reference proteome</keyword>
<dbReference type="EMBL" id="AWSO01001307">
    <property type="protein sequence ID" value="ESK84393.1"/>
    <property type="molecule type" value="Genomic_DNA"/>
</dbReference>